<evidence type="ECO:0000313" key="2">
    <source>
        <dbReference type="Proteomes" id="UP000006591"/>
    </source>
</evidence>
<keyword evidence="2" id="KW-1185">Reference proteome</keyword>
<dbReference type="Proteomes" id="UP000006591">
    <property type="component" value="Chromosome 1"/>
</dbReference>
<reference evidence="1" key="1">
    <citation type="submission" date="2015-04" db="UniProtKB">
        <authorList>
            <consortium name="EnsemblPlants"/>
        </authorList>
    </citation>
    <scope>IDENTIFICATION</scope>
    <source>
        <strain evidence="1">SL10</strain>
    </source>
</reference>
<dbReference type="Gramene" id="ONIVA01G01840.3">
    <property type="protein sequence ID" value="ONIVA01G01840.3"/>
    <property type="gene ID" value="ONIVA01G01840"/>
</dbReference>
<dbReference type="AlphaFoldDB" id="A0A0E0FFL8"/>
<proteinExistence type="predicted"/>
<dbReference type="EnsemblPlants" id="ONIVA01G01840.3">
    <property type="protein sequence ID" value="ONIVA01G01840.3"/>
    <property type="gene ID" value="ONIVA01G01840"/>
</dbReference>
<reference evidence="1" key="2">
    <citation type="submission" date="2018-04" db="EMBL/GenBank/DDBJ databases">
        <title>OnivRS2 (Oryza nivara Reference Sequence Version 2).</title>
        <authorList>
            <person name="Zhang J."/>
            <person name="Kudrna D."/>
            <person name="Lee S."/>
            <person name="Talag J."/>
            <person name="Rajasekar S."/>
            <person name="Welchert J."/>
            <person name="Hsing Y.-I."/>
            <person name="Wing R.A."/>
        </authorList>
    </citation>
    <scope>NUCLEOTIDE SEQUENCE [LARGE SCALE GENOMIC DNA]</scope>
</reference>
<evidence type="ECO:0000313" key="1">
    <source>
        <dbReference type="EnsemblPlants" id="ONIVA01G01840.3"/>
    </source>
</evidence>
<dbReference type="HOGENOM" id="CLU_2546472_0_0_1"/>
<name>A0A0E0FFL8_ORYNI</name>
<sequence length="83" mass="9455">MQIVHNLLVSYDNYPSTGQQLRITRCGGGGVKKWKAVTSIKLREFEKEMGREWEKRGEEMEKKSGRRGAMASGYRSVATLFLS</sequence>
<accession>A0A0E0FFL8</accession>
<organism evidence="1">
    <name type="scientific">Oryza nivara</name>
    <name type="common">Indian wild rice</name>
    <name type="synonym">Oryza sativa f. spontanea</name>
    <dbReference type="NCBI Taxonomy" id="4536"/>
    <lineage>
        <taxon>Eukaryota</taxon>
        <taxon>Viridiplantae</taxon>
        <taxon>Streptophyta</taxon>
        <taxon>Embryophyta</taxon>
        <taxon>Tracheophyta</taxon>
        <taxon>Spermatophyta</taxon>
        <taxon>Magnoliopsida</taxon>
        <taxon>Liliopsida</taxon>
        <taxon>Poales</taxon>
        <taxon>Poaceae</taxon>
        <taxon>BOP clade</taxon>
        <taxon>Oryzoideae</taxon>
        <taxon>Oryzeae</taxon>
        <taxon>Oryzinae</taxon>
        <taxon>Oryza</taxon>
    </lineage>
</organism>
<protein>
    <submittedName>
        <fullName evidence="1">Uncharacterized protein</fullName>
    </submittedName>
</protein>